<reference evidence="1" key="1">
    <citation type="submission" date="2020-05" db="EMBL/GenBank/DDBJ databases">
        <authorList>
            <person name="Chiriac C."/>
            <person name="Salcher M."/>
            <person name="Ghai R."/>
            <person name="Kavagutti S V."/>
        </authorList>
    </citation>
    <scope>NUCLEOTIDE SEQUENCE</scope>
</reference>
<dbReference type="AlphaFoldDB" id="A0A6J7A2A2"/>
<name>A0A6J7A2A2_9ZZZZ</name>
<sequence>MIELSKETVLETLDPAECRRLLSTAVVGRVGLVVGDLAYVLPVNYALAADLVVFRTAQGSAFDRLARDRALTFEIDHVDPGFHAGWSVMAIGWGIGLEDHIAPEALHALQLRPWGMGSIPGWVGIRIDELTGRRIIALPRGMP</sequence>
<dbReference type="InterPro" id="IPR012349">
    <property type="entry name" value="Split_barrel_FMN-bd"/>
</dbReference>
<protein>
    <submittedName>
        <fullName evidence="1">Unannotated protein</fullName>
    </submittedName>
</protein>
<accession>A0A6J7A2A2</accession>
<evidence type="ECO:0000313" key="1">
    <source>
        <dbReference type="EMBL" id="CAB4826965.1"/>
    </source>
</evidence>
<organism evidence="1">
    <name type="scientific">freshwater metagenome</name>
    <dbReference type="NCBI Taxonomy" id="449393"/>
    <lineage>
        <taxon>unclassified sequences</taxon>
        <taxon>metagenomes</taxon>
        <taxon>ecological metagenomes</taxon>
    </lineage>
</organism>
<dbReference type="SUPFAM" id="SSF50475">
    <property type="entry name" value="FMN-binding split barrel"/>
    <property type="match status" value="1"/>
</dbReference>
<dbReference type="Gene3D" id="2.30.110.10">
    <property type="entry name" value="Electron Transport, Fmn-binding Protein, Chain A"/>
    <property type="match status" value="1"/>
</dbReference>
<dbReference type="Pfam" id="PF12900">
    <property type="entry name" value="Pyridox_ox_2"/>
    <property type="match status" value="1"/>
</dbReference>
<dbReference type="InterPro" id="IPR024747">
    <property type="entry name" value="Pyridox_Oxase-rel"/>
</dbReference>
<gene>
    <name evidence="1" type="ORF">UFOPK3001_02545</name>
    <name evidence="2" type="ORF">UFOPK3954_00499</name>
</gene>
<evidence type="ECO:0000313" key="2">
    <source>
        <dbReference type="EMBL" id="CAB4980329.1"/>
    </source>
</evidence>
<proteinExistence type="predicted"/>
<dbReference type="EMBL" id="CAFAAJ010000267">
    <property type="protein sequence ID" value="CAB4826965.1"/>
    <property type="molecule type" value="Genomic_DNA"/>
</dbReference>
<dbReference type="EMBL" id="CAFBON010000035">
    <property type="protein sequence ID" value="CAB4980329.1"/>
    <property type="molecule type" value="Genomic_DNA"/>
</dbReference>